<reference evidence="2 3" key="1">
    <citation type="submission" date="2016-02" db="EMBL/GenBank/DDBJ databases">
        <title>Draft genome sequence of Hydrogenophaga sp. LPB0072.</title>
        <authorList>
            <person name="Shin S.-K."/>
            <person name="Yi H."/>
        </authorList>
    </citation>
    <scope>NUCLEOTIDE SEQUENCE [LARGE SCALE GENOMIC DNA]</scope>
    <source>
        <strain evidence="2 3">LPB0072</strain>
    </source>
</reference>
<keyword evidence="3" id="KW-1185">Reference proteome</keyword>
<sequence length="116" mass="12933">MGVDFLRNKRQPHKKAWNLQMLRKTDDLFADEPKRPNRVFRSTLQGSANLCNGSEVLIRRLSDGNVVISQDVSLVGGIDRPASDLLRALDTHNGILAGRVYECFADLGIVDIEAEL</sequence>
<accession>A0A162SXZ8</accession>
<dbReference type="RefSeq" id="WP_066084241.1">
    <property type="nucleotide sequence ID" value="NZ_CP017476.1"/>
</dbReference>
<dbReference type="OrthoDB" id="8910574at2"/>
<dbReference type="EMBL" id="LVWD01000001">
    <property type="protein sequence ID" value="OAD44053.1"/>
    <property type="molecule type" value="Genomic_DNA"/>
</dbReference>
<proteinExistence type="predicted"/>
<name>A0A162SXZ8_9BURK</name>
<evidence type="ECO:0000313" key="2">
    <source>
        <dbReference type="EMBL" id="OAD44053.1"/>
    </source>
</evidence>
<reference evidence="1 4" key="2">
    <citation type="submission" date="2016-10" db="EMBL/GenBank/DDBJ databases">
        <title>Hydorgenophaga sp. LPB0072 isolated from gastropod.</title>
        <authorList>
            <person name="Kim E."/>
            <person name="Yi H."/>
        </authorList>
    </citation>
    <scope>NUCLEOTIDE SEQUENCE [LARGE SCALE GENOMIC DNA]</scope>
    <source>
        <strain evidence="1 4">LPB0072</strain>
    </source>
</reference>
<dbReference type="STRING" id="1763535.LPB072_15190"/>
<evidence type="ECO:0000313" key="4">
    <source>
        <dbReference type="Proteomes" id="UP000185680"/>
    </source>
</evidence>
<organism evidence="1 4">
    <name type="scientific">Hydrogenophaga crassostreae</name>
    <dbReference type="NCBI Taxonomy" id="1763535"/>
    <lineage>
        <taxon>Bacteria</taxon>
        <taxon>Pseudomonadati</taxon>
        <taxon>Pseudomonadota</taxon>
        <taxon>Betaproteobacteria</taxon>
        <taxon>Burkholderiales</taxon>
        <taxon>Comamonadaceae</taxon>
        <taxon>Hydrogenophaga</taxon>
    </lineage>
</organism>
<dbReference type="AlphaFoldDB" id="A0A162SXZ8"/>
<dbReference type="Proteomes" id="UP000185680">
    <property type="component" value="Chromosome"/>
</dbReference>
<dbReference type="Proteomes" id="UP000185657">
    <property type="component" value="Unassembled WGS sequence"/>
</dbReference>
<protein>
    <submittedName>
        <fullName evidence="1">Uncharacterized protein</fullName>
    </submittedName>
</protein>
<dbReference type="EMBL" id="CP017476">
    <property type="protein sequence ID" value="AOW13982.1"/>
    <property type="molecule type" value="Genomic_DNA"/>
</dbReference>
<evidence type="ECO:0000313" key="1">
    <source>
        <dbReference type="EMBL" id="AOW13982.1"/>
    </source>
</evidence>
<evidence type="ECO:0000313" key="3">
    <source>
        <dbReference type="Proteomes" id="UP000185657"/>
    </source>
</evidence>
<dbReference type="KEGG" id="hyl:LPB072_15190"/>
<gene>
    <name evidence="1" type="ORF">LPB072_15190</name>
    <name evidence="2" type="ORF">LPB72_00630</name>
</gene>